<keyword evidence="2" id="KW-1185">Reference proteome</keyword>
<gene>
    <name evidence="1" type="ORF">ACFSC0_20540</name>
</gene>
<dbReference type="InterPro" id="IPR038666">
    <property type="entry name" value="SSP1_head-tail_sf"/>
</dbReference>
<accession>A0ABW4N6L9</accession>
<reference evidence="2" key="1">
    <citation type="journal article" date="2019" name="Int. J. Syst. Evol. Microbiol.">
        <title>The Global Catalogue of Microorganisms (GCM) 10K type strain sequencing project: providing services to taxonomists for standard genome sequencing and annotation.</title>
        <authorList>
            <consortium name="The Broad Institute Genomics Platform"/>
            <consortium name="The Broad Institute Genome Sequencing Center for Infectious Disease"/>
            <person name="Wu L."/>
            <person name="Ma J."/>
        </authorList>
    </citation>
    <scope>NUCLEOTIDE SEQUENCE [LARGE SCALE GENOMIC DNA]</scope>
    <source>
        <strain evidence="2">DFY28</strain>
    </source>
</reference>
<dbReference type="InterPro" id="IPR008767">
    <property type="entry name" value="Phage_SPP1_head-tail_adaptor"/>
</dbReference>
<dbReference type="Pfam" id="PF05521">
    <property type="entry name" value="Phage_HCP"/>
    <property type="match status" value="1"/>
</dbReference>
<comment type="caution">
    <text evidence="1">The sequence shown here is derived from an EMBL/GenBank/DDBJ whole genome shotgun (WGS) entry which is preliminary data.</text>
</comment>
<dbReference type="Gene3D" id="2.40.10.270">
    <property type="entry name" value="Bacteriophage SPP1 head-tail adaptor protein"/>
    <property type="match status" value="1"/>
</dbReference>
<organism evidence="1 2">
    <name type="scientific">Phenylobacterium terrae</name>
    <dbReference type="NCBI Taxonomy" id="2665495"/>
    <lineage>
        <taxon>Bacteria</taxon>
        <taxon>Pseudomonadati</taxon>
        <taxon>Pseudomonadota</taxon>
        <taxon>Alphaproteobacteria</taxon>
        <taxon>Caulobacterales</taxon>
        <taxon>Caulobacteraceae</taxon>
        <taxon>Phenylobacterium</taxon>
    </lineage>
</organism>
<dbReference type="Proteomes" id="UP001597237">
    <property type="component" value="Unassembled WGS sequence"/>
</dbReference>
<protein>
    <submittedName>
        <fullName evidence="1">Head-tail adaptor protein</fullName>
    </submittedName>
</protein>
<sequence length="120" mass="13211">MAPPSITAGQLRERVRVQRRPNTSDGMGGTVDTWRTLVSDIPAKIGPTRGGEEVRANRLSGISHFDVWIRSDSTTRGITTADRLVDQRSGRTFNILWIGNLDEKNRFLTLTCESGGVLDG</sequence>
<proteinExistence type="predicted"/>
<dbReference type="EMBL" id="JBHUEY010000012">
    <property type="protein sequence ID" value="MFD1785793.1"/>
    <property type="molecule type" value="Genomic_DNA"/>
</dbReference>
<dbReference type="RefSeq" id="WP_377283372.1">
    <property type="nucleotide sequence ID" value="NZ_JBHRSI010000009.1"/>
</dbReference>
<evidence type="ECO:0000313" key="1">
    <source>
        <dbReference type="EMBL" id="MFD1785793.1"/>
    </source>
</evidence>
<name>A0ABW4N6L9_9CAUL</name>
<evidence type="ECO:0000313" key="2">
    <source>
        <dbReference type="Proteomes" id="UP001597237"/>
    </source>
</evidence>